<feature type="compositionally biased region" description="Low complexity" evidence="1">
    <location>
        <begin position="32"/>
        <end position="46"/>
    </location>
</feature>
<proteinExistence type="predicted"/>
<name>A0A816I0H5_ADIRI</name>
<feature type="non-terminal residue" evidence="2">
    <location>
        <position position="82"/>
    </location>
</feature>
<gene>
    <name evidence="2" type="ORF">XAT740_LOCUS64330</name>
</gene>
<keyword evidence="3" id="KW-1185">Reference proteome</keyword>
<organism evidence="2 3">
    <name type="scientific">Adineta ricciae</name>
    <name type="common">Rotifer</name>
    <dbReference type="NCBI Taxonomy" id="249248"/>
    <lineage>
        <taxon>Eukaryota</taxon>
        <taxon>Metazoa</taxon>
        <taxon>Spiralia</taxon>
        <taxon>Gnathifera</taxon>
        <taxon>Rotifera</taxon>
        <taxon>Eurotatoria</taxon>
        <taxon>Bdelloidea</taxon>
        <taxon>Adinetida</taxon>
        <taxon>Adinetidae</taxon>
        <taxon>Adineta</taxon>
    </lineage>
</organism>
<evidence type="ECO:0000256" key="1">
    <source>
        <dbReference type="SAM" id="MobiDB-lite"/>
    </source>
</evidence>
<feature type="region of interest" description="Disordered" evidence="1">
    <location>
        <begin position="32"/>
        <end position="58"/>
    </location>
</feature>
<sequence length="82" mass="9105">MALISSPFFFGKNPTNSSLSYYSKVTTLPKINSTSNEPISSSSSLDLRTKSKLSQQSNCEQIPENVSFTVGEDRNQIRLPIF</sequence>
<protein>
    <submittedName>
        <fullName evidence="2">Uncharacterized protein</fullName>
    </submittedName>
</protein>
<dbReference type="AlphaFoldDB" id="A0A816I0H5"/>
<dbReference type="Proteomes" id="UP000663828">
    <property type="component" value="Unassembled WGS sequence"/>
</dbReference>
<evidence type="ECO:0000313" key="3">
    <source>
        <dbReference type="Proteomes" id="UP000663828"/>
    </source>
</evidence>
<evidence type="ECO:0000313" key="2">
    <source>
        <dbReference type="EMBL" id="CAF1691731.1"/>
    </source>
</evidence>
<comment type="caution">
    <text evidence="2">The sequence shown here is derived from an EMBL/GenBank/DDBJ whole genome shotgun (WGS) entry which is preliminary data.</text>
</comment>
<reference evidence="2" key="1">
    <citation type="submission" date="2021-02" db="EMBL/GenBank/DDBJ databases">
        <authorList>
            <person name="Nowell W R."/>
        </authorList>
    </citation>
    <scope>NUCLEOTIDE SEQUENCE</scope>
</reference>
<accession>A0A816I0H5</accession>
<dbReference type="EMBL" id="CAJNOR010022018">
    <property type="protein sequence ID" value="CAF1691731.1"/>
    <property type="molecule type" value="Genomic_DNA"/>
</dbReference>